<reference evidence="2" key="1">
    <citation type="submission" date="2022-07" db="EMBL/GenBank/DDBJ databases">
        <title>Chromosome-level genome of Muraenolepis orangiensis.</title>
        <authorList>
            <person name="Kim J."/>
        </authorList>
    </citation>
    <scope>NUCLEOTIDE SEQUENCE</scope>
    <source>
        <strain evidence="2">KU_S4_2022</strain>
        <tissue evidence="2">Muscle</tissue>
    </source>
</reference>
<feature type="region of interest" description="Disordered" evidence="1">
    <location>
        <begin position="92"/>
        <end position="215"/>
    </location>
</feature>
<dbReference type="Proteomes" id="UP001148018">
    <property type="component" value="Unassembled WGS sequence"/>
</dbReference>
<feature type="compositionally biased region" description="Pro residues" evidence="1">
    <location>
        <begin position="105"/>
        <end position="135"/>
    </location>
</feature>
<gene>
    <name evidence="2" type="ORF">NHX12_003165</name>
</gene>
<feature type="region of interest" description="Disordered" evidence="1">
    <location>
        <begin position="1"/>
        <end position="79"/>
    </location>
</feature>
<feature type="compositionally biased region" description="Basic and acidic residues" evidence="1">
    <location>
        <begin position="136"/>
        <end position="150"/>
    </location>
</feature>
<accession>A0A9Q0DVY3</accession>
<comment type="caution">
    <text evidence="2">The sequence shown here is derived from an EMBL/GenBank/DDBJ whole genome shotgun (WGS) entry which is preliminary data.</text>
</comment>
<keyword evidence="3" id="KW-1185">Reference proteome</keyword>
<feature type="compositionally biased region" description="Basic and acidic residues" evidence="1">
    <location>
        <begin position="179"/>
        <end position="190"/>
    </location>
</feature>
<proteinExistence type="predicted"/>
<evidence type="ECO:0000313" key="3">
    <source>
        <dbReference type="Proteomes" id="UP001148018"/>
    </source>
</evidence>
<evidence type="ECO:0000256" key="1">
    <source>
        <dbReference type="SAM" id="MobiDB-lite"/>
    </source>
</evidence>
<feature type="compositionally biased region" description="Acidic residues" evidence="1">
    <location>
        <begin position="12"/>
        <end position="31"/>
    </location>
</feature>
<dbReference type="EMBL" id="JANIIK010000110">
    <property type="protein sequence ID" value="KAJ3596764.1"/>
    <property type="molecule type" value="Genomic_DNA"/>
</dbReference>
<name>A0A9Q0DVY3_9TELE</name>
<organism evidence="2 3">
    <name type="scientific">Muraenolepis orangiensis</name>
    <name type="common">Patagonian moray cod</name>
    <dbReference type="NCBI Taxonomy" id="630683"/>
    <lineage>
        <taxon>Eukaryota</taxon>
        <taxon>Metazoa</taxon>
        <taxon>Chordata</taxon>
        <taxon>Craniata</taxon>
        <taxon>Vertebrata</taxon>
        <taxon>Euteleostomi</taxon>
        <taxon>Actinopterygii</taxon>
        <taxon>Neopterygii</taxon>
        <taxon>Teleostei</taxon>
        <taxon>Neoteleostei</taxon>
        <taxon>Acanthomorphata</taxon>
        <taxon>Zeiogadaria</taxon>
        <taxon>Gadariae</taxon>
        <taxon>Gadiformes</taxon>
        <taxon>Muraenolepidoidei</taxon>
        <taxon>Muraenolepididae</taxon>
        <taxon>Muraenolepis</taxon>
    </lineage>
</organism>
<protein>
    <submittedName>
        <fullName evidence="2">Uncharacterized protein</fullName>
    </submittedName>
</protein>
<feature type="compositionally biased region" description="Basic residues" evidence="1">
    <location>
        <begin position="42"/>
        <end position="60"/>
    </location>
</feature>
<dbReference type="OrthoDB" id="1922977at2759"/>
<evidence type="ECO:0000313" key="2">
    <source>
        <dbReference type="EMBL" id="KAJ3596764.1"/>
    </source>
</evidence>
<dbReference type="AlphaFoldDB" id="A0A9Q0DVY3"/>
<sequence>MASRNRSPREEGELEDGEICDDDAEENDGPVEPDGGRPSGGSRRRQHHNNHNNHNHHQHSHNLLPLMAHHPPPQSDFRHLMPFAPHLLVPFPPSHHRQQCGPSGPDRPPPLAPPTPPLLLLPPPPGLGPGPPPPHGDMDHQRSSFWERSHSALGRYRHRAGTPGGGRDDWSRGVWGGDTGRDTADPRAPSDRYPPPGEMYGNKKDSPSRKRILFH</sequence>